<dbReference type="GO" id="GO:0004601">
    <property type="term" value="F:peroxidase activity"/>
    <property type="evidence" value="ECO:0007669"/>
    <property type="project" value="UniProtKB-KW"/>
</dbReference>
<dbReference type="Proteomes" id="UP000609874">
    <property type="component" value="Unassembled WGS sequence"/>
</dbReference>
<protein>
    <submittedName>
        <fullName evidence="12">Dyp-type peroxidase</fullName>
    </submittedName>
</protein>
<comment type="cofactor">
    <cofactor evidence="1">
        <name>heme b</name>
        <dbReference type="ChEBI" id="CHEBI:60344"/>
    </cofactor>
</comment>
<dbReference type="NCBIfam" id="TIGR01413">
    <property type="entry name" value="Dyp_perox_fam"/>
    <property type="match status" value="1"/>
</dbReference>
<dbReference type="InterPro" id="IPR048328">
    <property type="entry name" value="Dyp_perox_C"/>
</dbReference>
<evidence type="ECO:0000313" key="12">
    <source>
        <dbReference type="EMBL" id="MBD7995605.1"/>
    </source>
</evidence>
<comment type="similarity">
    <text evidence="8">Belongs to the DyP-type peroxidase family.</text>
</comment>
<evidence type="ECO:0000256" key="3">
    <source>
        <dbReference type="ARBA" id="ARBA00022617"/>
    </source>
</evidence>
<comment type="caution">
    <text evidence="12">The sequence shown here is derived from an EMBL/GenBank/DDBJ whole genome shotgun (WGS) entry which is preliminary data.</text>
</comment>
<dbReference type="PANTHER" id="PTHR30521">
    <property type="entry name" value="DEFERROCHELATASE/PEROXIDASE"/>
    <property type="match status" value="1"/>
</dbReference>
<evidence type="ECO:0000256" key="4">
    <source>
        <dbReference type="ARBA" id="ARBA00022723"/>
    </source>
</evidence>
<keyword evidence="4" id="KW-0479">Metal-binding</keyword>
<dbReference type="SUPFAM" id="SSF54909">
    <property type="entry name" value="Dimeric alpha+beta barrel"/>
    <property type="match status" value="1"/>
</dbReference>
<keyword evidence="7" id="KW-0408">Iron</keyword>
<sequence length="418" mass="44367">MSPESAPPRNGGVARRHLLFGGAAAGLGAVAAAGAQLAAGRAGSAAPDLVRTGLDEAGANGSQIVPFFGLHQAGIETPPPAHASFVALDLRAGVGRDRIRSLLRLLSDDAAALTQGQAALADTEAELAVLPARLTVTFGFGPRLVAAVAPHLVPGWLAPLPAFGIDALQERWNGGDLLLQLCADDPLTLAHAQRMLLKDSRSFATVRWIQSGFRRAYGSERAGTTARNLFGQVDGSANPVPGTAEFHRVVWGDAEIPAWLEGGTSVVVRRIAMNLDTWDELDRRGREESVGRTLTNGAPLTGSSERDEPDFEAVTALGFPVIPDYAHMRRARPDNPRQRILRRSYNYDAAPEPGGAVSNAGQVFVSYQADVTAQFLPIQERLDKLDLLNEWTTPIGSAVFAVPPGAREGGFVGEELFK</sequence>
<accession>A0ABR8USQ7</accession>
<evidence type="ECO:0000259" key="10">
    <source>
        <dbReference type="Pfam" id="PF04261"/>
    </source>
</evidence>
<dbReference type="Pfam" id="PF04261">
    <property type="entry name" value="Dyp_perox_N"/>
    <property type="match status" value="1"/>
</dbReference>
<keyword evidence="3" id="KW-0349">Heme</keyword>
<dbReference type="RefSeq" id="WP_191807925.1">
    <property type="nucleotide sequence ID" value="NZ_JACSQD010000004.1"/>
</dbReference>
<dbReference type="InterPro" id="IPR011008">
    <property type="entry name" value="Dimeric_a/b-barrel"/>
</dbReference>
<dbReference type="PROSITE" id="PS51318">
    <property type="entry name" value="TAT"/>
    <property type="match status" value="1"/>
</dbReference>
<evidence type="ECO:0000256" key="5">
    <source>
        <dbReference type="ARBA" id="ARBA00022729"/>
    </source>
</evidence>
<evidence type="ECO:0000256" key="8">
    <source>
        <dbReference type="ARBA" id="ARBA00025737"/>
    </source>
</evidence>
<evidence type="ECO:0000313" key="13">
    <source>
        <dbReference type="Proteomes" id="UP000609874"/>
    </source>
</evidence>
<evidence type="ECO:0000256" key="7">
    <source>
        <dbReference type="ARBA" id="ARBA00023004"/>
    </source>
</evidence>
<evidence type="ECO:0000256" key="6">
    <source>
        <dbReference type="ARBA" id="ARBA00023002"/>
    </source>
</evidence>
<dbReference type="InterPro" id="IPR048327">
    <property type="entry name" value="Dyp_perox_N"/>
</dbReference>
<feature type="domain" description="Dyp-type peroxidase C-terminal" evidence="11">
    <location>
        <begin position="225"/>
        <end position="406"/>
    </location>
</feature>
<keyword evidence="13" id="KW-1185">Reference proteome</keyword>
<keyword evidence="6" id="KW-0560">Oxidoreductase</keyword>
<keyword evidence="2 12" id="KW-0575">Peroxidase</keyword>
<dbReference type="InterPro" id="IPR006311">
    <property type="entry name" value="TAT_signal"/>
</dbReference>
<proteinExistence type="inferred from homology"/>
<dbReference type="EMBL" id="JACSQD010000004">
    <property type="protein sequence ID" value="MBD7995605.1"/>
    <property type="molecule type" value="Genomic_DNA"/>
</dbReference>
<evidence type="ECO:0000256" key="1">
    <source>
        <dbReference type="ARBA" id="ARBA00001970"/>
    </source>
</evidence>
<reference evidence="12 13" key="1">
    <citation type="submission" date="2020-08" db="EMBL/GenBank/DDBJ databases">
        <title>A Genomic Blueprint of the Chicken Gut Microbiome.</title>
        <authorList>
            <person name="Gilroy R."/>
            <person name="Ravi A."/>
            <person name="Getino M."/>
            <person name="Pursley I."/>
            <person name="Horton D.L."/>
            <person name="Alikhan N.-F."/>
            <person name="Baker D."/>
            <person name="Gharbi K."/>
            <person name="Hall N."/>
            <person name="Watson M."/>
            <person name="Adriaenssens E.M."/>
            <person name="Foster-Nyarko E."/>
            <person name="Jarju S."/>
            <person name="Secka A."/>
            <person name="Antonio M."/>
            <person name="Oren A."/>
            <person name="Chaudhuri R."/>
            <person name="La Ragione R.M."/>
            <person name="Hildebrand F."/>
            <person name="Pallen M.J."/>
        </authorList>
    </citation>
    <scope>NUCLEOTIDE SEQUENCE [LARGE SCALE GENOMIC DNA]</scope>
    <source>
        <strain evidence="12 13">Sa2CUA1</strain>
    </source>
</reference>
<organism evidence="12 13">
    <name type="scientific">Arthrobacter gallicola</name>
    <dbReference type="NCBI Taxonomy" id="2762225"/>
    <lineage>
        <taxon>Bacteria</taxon>
        <taxon>Bacillati</taxon>
        <taxon>Actinomycetota</taxon>
        <taxon>Actinomycetes</taxon>
        <taxon>Micrococcales</taxon>
        <taxon>Micrococcaceae</taxon>
        <taxon>Arthrobacter</taxon>
    </lineage>
</organism>
<gene>
    <name evidence="12" type="ORF">H9639_09885</name>
</gene>
<evidence type="ECO:0000256" key="2">
    <source>
        <dbReference type="ARBA" id="ARBA00022559"/>
    </source>
</evidence>
<evidence type="ECO:0000256" key="9">
    <source>
        <dbReference type="SAM" id="MobiDB-lite"/>
    </source>
</evidence>
<keyword evidence="5" id="KW-0732">Signal</keyword>
<dbReference type="PROSITE" id="PS51404">
    <property type="entry name" value="DYP_PEROXIDASE"/>
    <property type="match status" value="1"/>
</dbReference>
<feature type="region of interest" description="Disordered" evidence="9">
    <location>
        <begin position="286"/>
        <end position="308"/>
    </location>
</feature>
<feature type="compositionally biased region" description="Polar residues" evidence="9">
    <location>
        <begin position="292"/>
        <end position="303"/>
    </location>
</feature>
<dbReference type="InterPro" id="IPR006314">
    <property type="entry name" value="Dyp_peroxidase"/>
</dbReference>
<feature type="domain" description="Dyp-type peroxidase N-terminal" evidence="10">
    <location>
        <begin position="72"/>
        <end position="214"/>
    </location>
</feature>
<dbReference type="PANTHER" id="PTHR30521:SF4">
    <property type="entry name" value="DEFERROCHELATASE"/>
    <property type="match status" value="1"/>
</dbReference>
<name>A0ABR8USQ7_9MICC</name>
<dbReference type="Pfam" id="PF20628">
    <property type="entry name" value="Dyp_perox_C"/>
    <property type="match status" value="1"/>
</dbReference>
<evidence type="ECO:0000259" key="11">
    <source>
        <dbReference type="Pfam" id="PF20628"/>
    </source>
</evidence>